<evidence type="ECO:0000313" key="1">
    <source>
        <dbReference type="EMBL" id="AKO92018.1"/>
    </source>
</evidence>
<dbReference type="AlphaFoldDB" id="A0A0H4KUP0"/>
<dbReference type="PATRIC" id="fig|135735.6.peg.1604"/>
<gene>
    <name evidence="1" type="ORF">BEH_07825</name>
</gene>
<accession>A0A0H4KUP0</accession>
<sequence length="121" mass="14449">MRSILSDRAKARESQIHNELGQLKEHLKREDLTPEAKIMINERQQELLGELNRLMFSPTRSDRIKELEDTFDKNEARLTEIDKQLSEEKPFTDKFTKLHEEKHNLLRQQKWIPVSIESLIK</sequence>
<keyword evidence="2" id="KW-1185">Reference proteome</keyword>
<dbReference type="RefSeq" id="WP_046216979.1">
    <property type="nucleotide sequence ID" value="NZ_CP011974.1"/>
</dbReference>
<dbReference type="KEGG" id="beo:BEH_07825"/>
<evidence type="ECO:0000313" key="2">
    <source>
        <dbReference type="Proteomes" id="UP000036202"/>
    </source>
</evidence>
<name>A0A0H4KUP0_9BACI</name>
<reference evidence="1 2" key="1">
    <citation type="journal article" date="2015" name="PLoS ONE">
        <title>Genome Sequence of Bacillus endophyticus and Analysis of Its Companion Mechanism in the Ketogulonigenium vulgare-Bacillus Strain Consortium.</title>
        <authorList>
            <person name="Jia N."/>
            <person name="Du J."/>
            <person name="Ding M.Z."/>
            <person name="Gao F."/>
            <person name="Yuan Y.J."/>
        </authorList>
    </citation>
    <scope>NUCLEOTIDE SEQUENCE [LARGE SCALE GENOMIC DNA]</scope>
    <source>
        <strain evidence="1 2">Hbe603</strain>
    </source>
</reference>
<dbReference type="EMBL" id="CP011974">
    <property type="protein sequence ID" value="AKO92018.1"/>
    <property type="molecule type" value="Genomic_DNA"/>
</dbReference>
<reference evidence="2" key="2">
    <citation type="submission" date="2015-06" db="EMBL/GenBank/DDBJ databases">
        <title>Genome Sequence of Bacillus endophyticus and Analysis of its Companion Mechanism in the Ketogulonigenium vulgare-Bacillus strain Consortium.</title>
        <authorList>
            <person name="Jia N."/>
            <person name="Du J."/>
            <person name="Ding M.-Z."/>
            <person name="Gao F."/>
            <person name="Yuan Y.-J."/>
        </authorList>
    </citation>
    <scope>NUCLEOTIDE SEQUENCE [LARGE SCALE GENOMIC DNA]</scope>
    <source>
        <strain evidence="2">Hbe603</strain>
    </source>
</reference>
<dbReference type="Proteomes" id="UP000036202">
    <property type="component" value="Chromosome"/>
</dbReference>
<organism evidence="1 2">
    <name type="scientific">Priestia filamentosa</name>
    <dbReference type="NCBI Taxonomy" id="1402861"/>
    <lineage>
        <taxon>Bacteria</taxon>
        <taxon>Bacillati</taxon>
        <taxon>Bacillota</taxon>
        <taxon>Bacilli</taxon>
        <taxon>Bacillales</taxon>
        <taxon>Bacillaceae</taxon>
        <taxon>Priestia</taxon>
    </lineage>
</organism>
<proteinExistence type="predicted"/>
<protein>
    <submittedName>
        <fullName evidence="1">Uncharacterized protein</fullName>
    </submittedName>
</protein>